<dbReference type="RefSeq" id="WP_064378525.1">
    <property type="nucleotide sequence ID" value="NZ_CABEJA010000045.1"/>
</dbReference>
<accession>A0AAX3CJ44</accession>
<reference evidence="1" key="1">
    <citation type="submission" date="2022-08" db="EMBL/GenBank/DDBJ databases">
        <title>Genomic characterization and comparative genomic analysis of a strain of klebsiella michiganensis carrying blaKPC-2 isolated from the blood of children with very preterm bloodstream infection.</title>
        <authorList>
            <person name="Zhang N."/>
        </authorList>
    </citation>
    <scope>NUCLEOTIDE SEQUENCE</scope>
    <source>
        <strain evidence="1">BSI-KPN166</strain>
    </source>
</reference>
<gene>
    <name evidence="1" type="ORF">NP224_15795</name>
</gene>
<protein>
    <submittedName>
        <fullName evidence="1">Uncharacterized protein</fullName>
    </submittedName>
</protein>
<evidence type="ECO:0000313" key="1">
    <source>
        <dbReference type="EMBL" id="UWZ71715.1"/>
    </source>
</evidence>
<dbReference type="EMBL" id="CP102103">
    <property type="protein sequence ID" value="UWZ71715.1"/>
    <property type="molecule type" value="Genomic_DNA"/>
</dbReference>
<dbReference type="AlphaFoldDB" id="A0AAX3CJ44"/>
<name>A0AAX3CJ44_9ENTR</name>
<evidence type="ECO:0000313" key="2">
    <source>
        <dbReference type="Proteomes" id="UP001060345"/>
    </source>
</evidence>
<dbReference type="Proteomes" id="UP001060345">
    <property type="component" value="Chromosome"/>
</dbReference>
<organism evidence="1 2">
    <name type="scientific">Klebsiella michiganensis</name>
    <dbReference type="NCBI Taxonomy" id="1134687"/>
    <lineage>
        <taxon>Bacteria</taxon>
        <taxon>Pseudomonadati</taxon>
        <taxon>Pseudomonadota</taxon>
        <taxon>Gammaproteobacteria</taxon>
        <taxon>Enterobacterales</taxon>
        <taxon>Enterobacteriaceae</taxon>
        <taxon>Klebsiella/Raoultella group</taxon>
        <taxon>Klebsiella</taxon>
    </lineage>
</organism>
<sequence length="62" mass="6998">MNKPDEVVPSLKECGVVNKYMNATTIIPSQGYLAKDYKEIPNTQWDRPDTLTDRELGITKGN</sequence>
<proteinExistence type="predicted"/>